<keyword evidence="3" id="KW-0805">Transcription regulation</keyword>
<evidence type="ECO:0000256" key="5">
    <source>
        <dbReference type="ARBA" id="ARBA00023163"/>
    </source>
</evidence>
<proteinExistence type="inferred from homology"/>
<dbReference type="GO" id="GO:0048315">
    <property type="term" value="P:conidium formation"/>
    <property type="evidence" value="ECO:0007669"/>
    <property type="project" value="UniProtKB-KW"/>
</dbReference>
<dbReference type="PANTHER" id="PTHR11834">
    <property type="entry name" value="TRANSCRIPTIONAL ENHANCER FACTOR TEF RELATED"/>
    <property type="match status" value="1"/>
</dbReference>
<dbReference type="PANTHER" id="PTHR11834:SF0">
    <property type="entry name" value="PROTEIN SCALLOPED"/>
    <property type="match status" value="1"/>
</dbReference>
<evidence type="ECO:0000256" key="6">
    <source>
        <dbReference type="ARBA" id="ARBA00023242"/>
    </source>
</evidence>
<feature type="region of interest" description="Disordered" evidence="9">
    <location>
        <begin position="20"/>
        <end position="79"/>
    </location>
</feature>
<organism evidence="11 12">
    <name type="scientific">Aspergillus sergii</name>
    <dbReference type="NCBI Taxonomy" id="1034303"/>
    <lineage>
        <taxon>Eukaryota</taxon>
        <taxon>Fungi</taxon>
        <taxon>Dikarya</taxon>
        <taxon>Ascomycota</taxon>
        <taxon>Pezizomycotina</taxon>
        <taxon>Eurotiomycetes</taxon>
        <taxon>Eurotiomycetidae</taxon>
        <taxon>Eurotiales</taxon>
        <taxon>Aspergillaceae</taxon>
        <taxon>Aspergillus</taxon>
        <taxon>Aspergillus subgen. Circumdati</taxon>
    </lineage>
</organism>
<evidence type="ECO:0000256" key="3">
    <source>
        <dbReference type="ARBA" id="ARBA00023015"/>
    </source>
</evidence>
<comment type="similarity">
    <text evidence="2">Belongs to the TEC1 family.</text>
</comment>
<dbReference type="GO" id="GO:0005667">
    <property type="term" value="C:transcription regulator complex"/>
    <property type="evidence" value="ECO:0007669"/>
    <property type="project" value="TreeGrafter"/>
</dbReference>
<sequence>MASERQPECIMSQTEHCLESLGGHSCQEPPDASGDTHQYSDNPAHNDTAGSDDHLQQITSKDPHPPVPSHSQLSSHRYKVKKLRRLQSNGSTLAGPQRGRSYLKSQKYLEYRAQPRRDTGKDGEPVWSDELEDAFQQALEANPPMGRRKWSERGKSYGRNELIADYIYRLTGKRRTRKQVSSHLQVLDSFLMGNPDWERLVREQPADHSNSQTQLVGPTRRSPMNHLSSSYYNSLVSAVQCLGFGMWVSAPNMPGRFDDAFHVYTRLRRDQPQAPMPLEELRNWRTSFPHLNSLLLDVNDPLSCEIILLEASLELMDVHPPIGSRLGIDLELDIASPTSGAAPMSNQTENWTCYNSIYEDGQRTTEAYHNIPKPHTTRIRLPFESLWWAKRFTILTQDKEEAEASGHQHAAKERNQQYFRTLTAVQEIHASEPASLRRLHNQYAGSPSDGSKRMAIILWKFRQTLPIEVGATICRKLITAPGRTNEILLPPLDLDSVRLTPLSSDPIPPSRPTPSMYQSPRTHDLLQQHWPLYRPSHHHVTSVFNPAGAFDFTDSITKPEEGLSDKTNSASMLDPFPSLQQQTTSQPTSLDVSSKTPRMLQIPDLPLPHTGLGTYGLGHESHLIRPDEPVGSTGDMSGDAGMNGARLESLLEDDLRVKATSQGTVLQDWQPGGSKNSGKNNPRAGDDAHTLESTQTRAFTDSGYASTKLDKYGHIQSTRDIQTELPAGPGYASAEQPEVPQTQSFVHVEAARTVYSDTSSVTSLQREGYISELAGDLFTKVSSWQPDSQTMERISEVLPELLRAFALKVGHNAPSQMHRDVMVFIHKNRE</sequence>
<feature type="compositionally biased region" description="Polar residues" evidence="9">
    <location>
        <begin position="35"/>
        <end position="49"/>
    </location>
</feature>
<dbReference type="Proteomes" id="UP000325945">
    <property type="component" value="Unassembled WGS sequence"/>
</dbReference>
<evidence type="ECO:0000256" key="7">
    <source>
        <dbReference type="ARBA" id="ARBA00023321"/>
    </source>
</evidence>
<keyword evidence="6" id="KW-0539">Nucleus</keyword>
<dbReference type="InterPro" id="IPR050937">
    <property type="entry name" value="TEC1_TEAD_TF"/>
</dbReference>
<dbReference type="InterPro" id="IPR000818">
    <property type="entry name" value="TEA/ATTS_dom"/>
</dbReference>
<evidence type="ECO:0000256" key="2">
    <source>
        <dbReference type="ARBA" id="ARBA00008421"/>
    </source>
</evidence>
<evidence type="ECO:0000256" key="9">
    <source>
        <dbReference type="SAM" id="MobiDB-lite"/>
    </source>
</evidence>
<dbReference type="Gene3D" id="6.10.20.40">
    <property type="entry name" value="TEA/ATTS domain"/>
    <property type="match status" value="1"/>
</dbReference>
<evidence type="ECO:0000313" key="11">
    <source>
        <dbReference type="EMBL" id="KAE8327091.1"/>
    </source>
</evidence>
<keyword evidence="12" id="KW-1185">Reference proteome</keyword>
<evidence type="ECO:0000259" key="10">
    <source>
        <dbReference type="PROSITE" id="PS51088"/>
    </source>
</evidence>
<evidence type="ECO:0000256" key="4">
    <source>
        <dbReference type="ARBA" id="ARBA00023159"/>
    </source>
</evidence>
<keyword evidence="5" id="KW-0804">Transcription</keyword>
<dbReference type="EMBL" id="ML741794">
    <property type="protein sequence ID" value="KAE8327091.1"/>
    <property type="molecule type" value="Genomic_DNA"/>
</dbReference>
<feature type="domain" description="TEA" evidence="10">
    <location>
        <begin position="120"/>
        <end position="194"/>
    </location>
</feature>
<keyword evidence="4" id="KW-0010">Activator</keyword>
<dbReference type="Pfam" id="PF01285">
    <property type="entry name" value="TEA"/>
    <property type="match status" value="1"/>
</dbReference>
<accession>A0A5N6X1K8</accession>
<dbReference type="PRINTS" id="PR00065">
    <property type="entry name" value="TEADOMAIN"/>
</dbReference>
<protein>
    <submittedName>
        <fullName evidence="11">TEA/ATTS domain family-domain-containing protein</fullName>
    </submittedName>
</protein>
<evidence type="ECO:0000313" key="12">
    <source>
        <dbReference type="Proteomes" id="UP000325945"/>
    </source>
</evidence>
<keyword evidence="7" id="KW-0749">Sporulation</keyword>
<dbReference type="PROSITE" id="PS51088">
    <property type="entry name" value="TEA_2"/>
    <property type="match status" value="1"/>
</dbReference>
<keyword evidence="7" id="KW-0183">Conidiation</keyword>
<evidence type="ECO:0000256" key="8">
    <source>
        <dbReference type="PROSITE-ProRule" id="PRU00505"/>
    </source>
</evidence>
<feature type="compositionally biased region" description="Low complexity" evidence="9">
    <location>
        <begin position="577"/>
        <end position="590"/>
    </location>
</feature>
<feature type="compositionally biased region" description="Polar residues" evidence="9">
    <location>
        <begin position="662"/>
        <end position="680"/>
    </location>
</feature>
<dbReference type="GO" id="GO:0000978">
    <property type="term" value="F:RNA polymerase II cis-regulatory region sequence-specific DNA binding"/>
    <property type="evidence" value="ECO:0007669"/>
    <property type="project" value="TreeGrafter"/>
</dbReference>
<feature type="DNA-binding region" description="TEA" evidence="8">
    <location>
        <begin position="120"/>
        <end position="194"/>
    </location>
</feature>
<evidence type="ECO:0000256" key="1">
    <source>
        <dbReference type="ARBA" id="ARBA00004123"/>
    </source>
</evidence>
<dbReference type="AlphaFoldDB" id="A0A5N6X1K8"/>
<dbReference type="PROSITE" id="PS00554">
    <property type="entry name" value="TEA_1"/>
    <property type="match status" value="1"/>
</dbReference>
<reference evidence="12" key="1">
    <citation type="submission" date="2019-04" db="EMBL/GenBank/DDBJ databases">
        <title>Friends and foes A comparative genomics studyof 23 Aspergillus species from section Flavi.</title>
        <authorList>
            <consortium name="DOE Joint Genome Institute"/>
            <person name="Kjaerbolling I."/>
            <person name="Vesth T."/>
            <person name="Frisvad J.C."/>
            <person name="Nybo J.L."/>
            <person name="Theobald S."/>
            <person name="Kildgaard S."/>
            <person name="Isbrandt T."/>
            <person name="Kuo A."/>
            <person name="Sato A."/>
            <person name="Lyhne E.K."/>
            <person name="Kogle M.E."/>
            <person name="Wiebenga A."/>
            <person name="Kun R.S."/>
            <person name="Lubbers R.J."/>
            <person name="Makela M.R."/>
            <person name="Barry K."/>
            <person name="Chovatia M."/>
            <person name="Clum A."/>
            <person name="Daum C."/>
            <person name="Haridas S."/>
            <person name="He G."/>
            <person name="LaButti K."/>
            <person name="Lipzen A."/>
            <person name="Mondo S."/>
            <person name="Riley R."/>
            <person name="Salamov A."/>
            <person name="Simmons B.A."/>
            <person name="Magnuson J.K."/>
            <person name="Henrissat B."/>
            <person name="Mortensen U.H."/>
            <person name="Larsen T.O."/>
            <person name="Devries R.P."/>
            <person name="Grigoriev I.V."/>
            <person name="Machida M."/>
            <person name="Baker S.E."/>
            <person name="Andersen M.R."/>
        </authorList>
    </citation>
    <scope>NUCLEOTIDE SEQUENCE [LARGE SCALE GENOMIC DNA]</scope>
    <source>
        <strain evidence="12">CBS 130017</strain>
    </source>
</reference>
<name>A0A5N6X1K8_9EURO</name>
<feature type="region of interest" description="Disordered" evidence="9">
    <location>
        <begin position="662"/>
        <end position="698"/>
    </location>
</feature>
<gene>
    <name evidence="11" type="ORF">BDV39DRAFT_215263</name>
</gene>
<dbReference type="GO" id="GO:0000981">
    <property type="term" value="F:DNA-binding transcription factor activity, RNA polymerase II-specific"/>
    <property type="evidence" value="ECO:0007669"/>
    <property type="project" value="TreeGrafter"/>
</dbReference>
<dbReference type="GO" id="GO:0005634">
    <property type="term" value="C:nucleus"/>
    <property type="evidence" value="ECO:0007669"/>
    <property type="project" value="UniProtKB-SubCell"/>
</dbReference>
<dbReference type="SMART" id="SM00426">
    <property type="entry name" value="TEA"/>
    <property type="match status" value="1"/>
</dbReference>
<feature type="region of interest" description="Disordered" evidence="9">
    <location>
        <begin position="85"/>
        <end position="104"/>
    </location>
</feature>
<dbReference type="InterPro" id="IPR038096">
    <property type="entry name" value="TEA/ATTS_sf"/>
</dbReference>
<feature type="region of interest" description="Disordered" evidence="9">
    <location>
        <begin position="555"/>
        <end position="594"/>
    </location>
</feature>
<comment type="subcellular location">
    <subcellularLocation>
        <location evidence="1">Nucleus</location>
    </subcellularLocation>
</comment>